<protein>
    <recommendedName>
        <fullName evidence="3">RNA exonuclease 4</fullName>
    </recommendedName>
</protein>
<keyword evidence="6" id="KW-0378">Hydrolase</keyword>
<dbReference type="Gene3D" id="3.30.420.10">
    <property type="entry name" value="Ribonuclease H-like superfamily/Ribonuclease H"/>
    <property type="match status" value="1"/>
</dbReference>
<dbReference type="GO" id="GO:0003676">
    <property type="term" value="F:nucleic acid binding"/>
    <property type="evidence" value="ECO:0007669"/>
    <property type="project" value="InterPro"/>
</dbReference>
<comment type="similarity">
    <text evidence="2">Belongs to the REXO4 family.</text>
</comment>
<name>A0A9W8BG40_9FUNG</name>
<dbReference type="Pfam" id="PF00929">
    <property type="entry name" value="RNase_T"/>
    <property type="match status" value="1"/>
</dbReference>
<dbReference type="AlphaFoldDB" id="A0A9W8BG40"/>
<keyword evidence="4" id="KW-0698">rRNA processing</keyword>
<comment type="caution">
    <text evidence="12">The sequence shown here is derived from an EMBL/GenBank/DDBJ whole genome shotgun (WGS) entry which is preliminary data.</text>
</comment>
<evidence type="ECO:0000256" key="1">
    <source>
        <dbReference type="ARBA" id="ARBA00004123"/>
    </source>
</evidence>
<dbReference type="GO" id="GO:0006364">
    <property type="term" value="P:rRNA processing"/>
    <property type="evidence" value="ECO:0007669"/>
    <property type="project" value="UniProtKB-KW"/>
</dbReference>
<dbReference type="EMBL" id="JANBQF010000077">
    <property type="protein sequence ID" value="KAJ2005968.1"/>
    <property type="molecule type" value="Genomic_DNA"/>
</dbReference>
<evidence type="ECO:0000256" key="3">
    <source>
        <dbReference type="ARBA" id="ARBA00016937"/>
    </source>
</evidence>
<organism evidence="12 13">
    <name type="scientific">Coemansia thaxteri</name>
    <dbReference type="NCBI Taxonomy" id="2663907"/>
    <lineage>
        <taxon>Eukaryota</taxon>
        <taxon>Fungi</taxon>
        <taxon>Fungi incertae sedis</taxon>
        <taxon>Zoopagomycota</taxon>
        <taxon>Kickxellomycotina</taxon>
        <taxon>Kickxellomycetes</taxon>
        <taxon>Kickxellales</taxon>
        <taxon>Kickxellaceae</taxon>
        <taxon>Coemansia</taxon>
    </lineage>
</organism>
<feature type="compositionally biased region" description="Basic and acidic residues" evidence="10">
    <location>
        <begin position="67"/>
        <end position="82"/>
    </location>
</feature>
<dbReference type="PANTHER" id="PTHR12801:SF45">
    <property type="entry name" value="RNA EXONUCLEASE 4"/>
    <property type="match status" value="1"/>
</dbReference>
<comment type="subcellular location">
    <subcellularLocation>
        <location evidence="1">Nucleus</location>
    </subcellularLocation>
</comment>
<keyword evidence="13" id="KW-1185">Reference proteome</keyword>
<feature type="region of interest" description="Disordered" evidence="10">
    <location>
        <begin position="1"/>
        <end position="46"/>
    </location>
</feature>
<keyword evidence="5" id="KW-0540">Nuclease</keyword>
<dbReference type="OrthoDB" id="8191639at2759"/>
<dbReference type="InterPro" id="IPR013520">
    <property type="entry name" value="Ribonucl_H"/>
</dbReference>
<sequence length="489" mass="54141">MVCEWRKSRRRGPKRKPIEDLPSGGYETNGFGATGDGTTMQKDVVSGSRAQSTLSIASLLNITDDVAPEKPRIEPETKRQLGVDDSYLEDGPEDTILSVDKLAKKKRKGKRSKTDYEGSVDDIVDALLLDKADKKATKKKKSKSKQARGVSLLPVVDGGLVDAVDYNDDDVADLYAWDSAAEEEEGNGARRAEEAGKPDDGCPEASERKRALQLAMAAADDDERRGGSDAPRDEDDWFAKLDEDAAAGRQQQRRPAEDEEEDGDLPVDLVRAPGSQAQRRLPASVSREKREALGRYLAIDCEMVGAGLKGSRSMLARVSIVNYYGHVVLDTFVKPLEPVTDYRTWVSGIRKADLVGARAFALVQAEVAELIRERVVVGHAIKNDLAALMLTHPPLLTRDTSRYEGFRKLNKGSAPSLRKLAASVLSITIQEGEHSSVTDAKTTMLLYRKAKDDWEKILAPKRYKVEIKLRKSKERFAQLRQEIHDQQNQ</sequence>
<feature type="domain" description="Exonuclease" evidence="11">
    <location>
        <begin position="295"/>
        <end position="456"/>
    </location>
</feature>
<comment type="function">
    <text evidence="9">Exoribonuclease involved in ribosome biosynthesis. Involved in the processing of ITS1, the internal transcribed spacer localized between the 18S and 5.8S rRNAs.</text>
</comment>
<keyword evidence="7 12" id="KW-0269">Exonuclease</keyword>
<evidence type="ECO:0000256" key="7">
    <source>
        <dbReference type="ARBA" id="ARBA00022839"/>
    </source>
</evidence>
<dbReference type="GO" id="GO:0008408">
    <property type="term" value="F:3'-5' exonuclease activity"/>
    <property type="evidence" value="ECO:0007669"/>
    <property type="project" value="InterPro"/>
</dbReference>
<dbReference type="SUPFAM" id="SSF53098">
    <property type="entry name" value="Ribonuclease H-like"/>
    <property type="match status" value="1"/>
</dbReference>
<dbReference type="InterPro" id="IPR037431">
    <property type="entry name" value="REX4_DEDDh_dom"/>
</dbReference>
<keyword evidence="8" id="KW-0539">Nucleus</keyword>
<evidence type="ECO:0000256" key="6">
    <source>
        <dbReference type="ARBA" id="ARBA00022801"/>
    </source>
</evidence>
<dbReference type="GO" id="GO:0000027">
    <property type="term" value="P:ribosomal large subunit assembly"/>
    <property type="evidence" value="ECO:0007669"/>
    <property type="project" value="TreeGrafter"/>
</dbReference>
<proteinExistence type="inferred from homology"/>
<dbReference type="InterPro" id="IPR047021">
    <property type="entry name" value="REXO1/3/4-like"/>
</dbReference>
<dbReference type="InterPro" id="IPR012337">
    <property type="entry name" value="RNaseH-like_sf"/>
</dbReference>
<evidence type="ECO:0000313" key="13">
    <source>
        <dbReference type="Proteomes" id="UP001150907"/>
    </source>
</evidence>
<accession>A0A9W8BG40</accession>
<evidence type="ECO:0000256" key="4">
    <source>
        <dbReference type="ARBA" id="ARBA00022552"/>
    </source>
</evidence>
<feature type="compositionally biased region" description="Basic and acidic residues" evidence="10">
    <location>
        <begin position="187"/>
        <end position="210"/>
    </location>
</feature>
<reference evidence="12" key="1">
    <citation type="submission" date="2022-07" db="EMBL/GenBank/DDBJ databases">
        <title>Phylogenomic reconstructions and comparative analyses of Kickxellomycotina fungi.</title>
        <authorList>
            <person name="Reynolds N.K."/>
            <person name="Stajich J.E."/>
            <person name="Barry K."/>
            <person name="Grigoriev I.V."/>
            <person name="Crous P."/>
            <person name="Smith M.E."/>
        </authorList>
    </citation>
    <scope>NUCLEOTIDE SEQUENCE</scope>
    <source>
        <strain evidence="12">IMI 214461</strain>
    </source>
</reference>
<evidence type="ECO:0000256" key="8">
    <source>
        <dbReference type="ARBA" id="ARBA00023242"/>
    </source>
</evidence>
<gene>
    <name evidence="12" type="primary">REX4</name>
    <name evidence="12" type="ORF">H4R26_001643</name>
</gene>
<feature type="region of interest" description="Disordered" evidence="10">
    <location>
        <begin position="175"/>
        <end position="285"/>
    </location>
</feature>
<dbReference type="CDD" id="cd06144">
    <property type="entry name" value="REX4_like"/>
    <property type="match status" value="1"/>
</dbReference>
<evidence type="ECO:0000259" key="11">
    <source>
        <dbReference type="SMART" id="SM00479"/>
    </source>
</evidence>
<evidence type="ECO:0000256" key="5">
    <source>
        <dbReference type="ARBA" id="ARBA00022722"/>
    </source>
</evidence>
<dbReference type="GO" id="GO:0005634">
    <property type="term" value="C:nucleus"/>
    <property type="evidence" value="ECO:0007669"/>
    <property type="project" value="UniProtKB-SubCell"/>
</dbReference>
<dbReference type="InterPro" id="IPR036397">
    <property type="entry name" value="RNaseH_sf"/>
</dbReference>
<dbReference type="PANTHER" id="PTHR12801">
    <property type="entry name" value="RNA EXONUCLEASE REXO1 / RECO3 FAMILY MEMBER-RELATED"/>
    <property type="match status" value="1"/>
</dbReference>
<feature type="compositionally biased region" description="Basic and acidic residues" evidence="10">
    <location>
        <begin position="222"/>
        <end position="243"/>
    </location>
</feature>
<dbReference type="SMART" id="SM00479">
    <property type="entry name" value="EXOIII"/>
    <property type="match status" value="1"/>
</dbReference>
<evidence type="ECO:0000256" key="9">
    <source>
        <dbReference type="ARBA" id="ARBA00025599"/>
    </source>
</evidence>
<evidence type="ECO:0000256" key="2">
    <source>
        <dbReference type="ARBA" id="ARBA00010489"/>
    </source>
</evidence>
<feature type="region of interest" description="Disordered" evidence="10">
    <location>
        <begin position="65"/>
        <end position="92"/>
    </location>
</feature>
<dbReference type="FunFam" id="3.30.420.10:FF:000007">
    <property type="entry name" value="Interferon-stimulated exonuclease gene 20"/>
    <property type="match status" value="1"/>
</dbReference>
<dbReference type="Proteomes" id="UP001150907">
    <property type="component" value="Unassembled WGS sequence"/>
</dbReference>
<evidence type="ECO:0000313" key="12">
    <source>
        <dbReference type="EMBL" id="KAJ2005968.1"/>
    </source>
</evidence>
<evidence type="ECO:0000256" key="10">
    <source>
        <dbReference type="SAM" id="MobiDB-lite"/>
    </source>
</evidence>